<evidence type="ECO:0000256" key="3">
    <source>
        <dbReference type="ARBA" id="ARBA00022884"/>
    </source>
</evidence>
<dbReference type="GO" id="GO:0019843">
    <property type="term" value="F:rRNA binding"/>
    <property type="evidence" value="ECO:0007669"/>
    <property type="project" value="UniProtKB-UniRule"/>
</dbReference>
<keyword evidence="2 6" id="KW-0699">rRNA-binding</keyword>
<dbReference type="FunFam" id="3.30.70.330:FF:000001">
    <property type="entry name" value="50S ribosomal protein L23"/>
    <property type="match status" value="1"/>
</dbReference>
<dbReference type="NCBIfam" id="NF004364">
    <property type="entry name" value="PRK05738.2-5"/>
    <property type="match status" value="1"/>
</dbReference>
<proteinExistence type="inferred from homology"/>
<evidence type="ECO:0000256" key="4">
    <source>
        <dbReference type="ARBA" id="ARBA00022980"/>
    </source>
</evidence>
<name>A0A411YGT4_9ACTN</name>
<dbReference type="SUPFAM" id="SSF54189">
    <property type="entry name" value="Ribosomal proteins S24e, L23 and L15e"/>
    <property type="match status" value="1"/>
</dbReference>
<protein>
    <recommendedName>
        <fullName evidence="6">Large ribosomal subunit protein uL23</fullName>
    </recommendedName>
</protein>
<dbReference type="NCBIfam" id="NF004363">
    <property type="entry name" value="PRK05738.2-4"/>
    <property type="match status" value="1"/>
</dbReference>
<dbReference type="OrthoDB" id="9793353at2"/>
<dbReference type="EMBL" id="CP036402">
    <property type="protein sequence ID" value="QBI20454.1"/>
    <property type="molecule type" value="Genomic_DNA"/>
</dbReference>
<keyword evidence="8" id="KW-1185">Reference proteome</keyword>
<dbReference type="Proteomes" id="UP000291469">
    <property type="component" value="Chromosome"/>
</dbReference>
<gene>
    <name evidence="6" type="primary">rplW</name>
    <name evidence="7" type="ORF">ER308_13365</name>
</gene>
<dbReference type="NCBIfam" id="NF004359">
    <property type="entry name" value="PRK05738.1-3"/>
    <property type="match status" value="1"/>
</dbReference>
<sequence>MRNARDVIIAPVVSEKSYELLDEGRYTFLVHPEANKTEIKQAVEEIWDVSVAKVNTLNRKGKRKRFRFTEGRRKDTKRAIVILADGDEIDIFDAGL</sequence>
<dbReference type="Pfam" id="PF00276">
    <property type="entry name" value="Ribosomal_L23"/>
    <property type="match status" value="1"/>
</dbReference>
<dbReference type="PANTHER" id="PTHR11620">
    <property type="entry name" value="60S RIBOSOMAL PROTEIN L23A"/>
    <property type="match status" value="1"/>
</dbReference>
<dbReference type="Gene3D" id="3.30.70.330">
    <property type="match status" value="1"/>
</dbReference>
<dbReference type="GO" id="GO:1990904">
    <property type="term" value="C:ribonucleoprotein complex"/>
    <property type="evidence" value="ECO:0007669"/>
    <property type="project" value="UniProtKB-KW"/>
</dbReference>
<evidence type="ECO:0000256" key="2">
    <source>
        <dbReference type="ARBA" id="ARBA00022730"/>
    </source>
</evidence>
<dbReference type="GO" id="GO:0005840">
    <property type="term" value="C:ribosome"/>
    <property type="evidence" value="ECO:0007669"/>
    <property type="project" value="UniProtKB-KW"/>
</dbReference>
<dbReference type="AlphaFoldDB" id="A0A411YGT4"/>
<dbReference type="KEGG" id="erz:ER308_13365"/>
<dbReference type="InterPro" id="IPR012678">
    <property type="entry name" value="Ribosomal_uL23/eL15/eS24_sf"/>
</dbReference>
<dbReference type="RefSeq" id="WP_131155450.1">
    <property type="nucleotide sequence ID" value="NZ_CP036402.1"/>
</dbReference>
<keyword evidence="4 6" id="KW-0689">Ribosomal protein</keyword>
<dbReference type="GO" id="GO:0006412">
    <property type="term" value="P:translation"/>
    <property type="evidence" value="ECO:0007669"/>
    <property type="project" value="UniProtKB-UniRule"/>
</dbReference>
<dbReference type="HAMAP" id="MF_01369_B">
    <property type="entry name" value="Ribosomal_uL23_B"/>
    <property type="match status" value="1"/>
</dbReference>
<dbReference type="InterPro" id="IPR013025">
    <property type="entry name" value="Ribosomal_uL23-like"/>
</dbReference>
<comment type="subunit">
    <text evidence="6">Part of the 50S ribosomal subunit. Contacts protein L29, and trigger factor when it is bound to the ribosome.</text>
</comment>
<keyword evidence="3 6" id="KW-0694">RNA-binding</keyword>
<organism evidence="7 8">
    <name type="scientific">Egibacter rhizosphaerae</name>
    <dbReference type="NCBI Taxonomy" id="1670831"/>
    <lineage>
        <taxon>Bacteria</taxon>
        <taxon>Bacillati</taxon>
        <taxon>Actinomycetota</taxon>
        <taxon>Nitriliruptoria</taxon>
        <taxon>Egibacterales</taxon>
        <taxon>Egibacteraceae</taxon>
        <taxon>Egibacter</taxon>
    </lineage>
</organism>
<evidence type="ECO:0000256" key="6">
    <source>
        <dbReference type="HAMAP-Rule" id="MF_01369"/>
    </source>
</evidence>
<keyword evidence="5 6" id="KW-0687">Ribonucleoprotein</keyword>
<comment type="similarity">
    <text evidence="1 6">Belongs to the universal ribosomal protein uL23 family.</text>
</comment>
<evidence type="ECO:0000313" key="7">
    <source>
        <dbReference type="EMBL" id="QBI20454.1"/>
    </source>
</evidence>
<accession>A0A411YGT4</accession>
<comment type="function">
    <text evidence="6">One of the early assembly proteins it binds 23S rRNA. One of the proteins that surrounds the polypeptide exit tunnel on the outside of the ribosome. Forms the main docking site for trigger factor binding to the ribosome.</text>
</comment>
<dbReference type="InterPro" id="IPR012677">
    <property type="entry name" value="Nucleotide-bd_a/b_plait_sf"/>
</dbReference>
<dbReference type="GO" id="GO:0003735">
    <property type="term" value="F:structural constituent of ribosome"/>
    <property type="evidence" value="ECO:0007669"/>
    <property type="project" value="InterPro"/>
</dbReference>
<evidence type="ECO:0000256" key="1">
    <source>
        <dbReference type="ARBA" id="ARBA00006700"/>
    </source>
</evidence>
<evidence type="ECO:0000313" key="8">
    <source>
        <dbReference type="Proteomes" id="UP000291469"/>
    </source>
</evidence>
<evidence type="ECO:0000256" key="5">
    <source>
        <dbReference type="ARBA" id="ARBA00023274"/>
    </source>
</evidence>
<reference evidence="7 8" key="1">
    <citation type="submission" date="2019-01" db="EMBL/GenBank/DDBJ databases">
        <title>Egibacter rhizosphaerae EGI 80759T.</title>
        <authorList>
            <person name="Chen D.-D."/>
            <person name="Tian Y."/>
            <person name="Jiao J.-Y."/>
            <person name="Zhang X.-T."/>
            <person name="Zhang Y.-G."/>
            <person name="Zhang Y."/>
            <person name="Xiao M."/>
            <person name="Shu W.-S."/>
            <person name="Li W.-J."/>
        </authorList>
    </citation>
    <scope>NUCLEOTIDE SEQUENCE [LARGE SCALE GENOMIC DNA]</scope>
    <source>
        <strain evidence="7 8">EGI 80759</strain>
    </source>
</reference>